<protein>
    <recommendedName>
        <fullName evidence="1">Segregation and condensation protein A</fullName>
    </recommendedName>
</protein>
<dbReference type="PANTHER" id="PTHR33969:SF2">
    <property type="entry name" value="SEGREGATION AND CONDENSATION PROTEIN A"/>
    <property type="match status" value="1"/>
</dbReference>
<dbReference type="Pfam" id="PF02616">
    <property type="entry name" value="SMC_ScpA"/>
    <property type="match status" value="1"/>
</dbReference>
<reference evidence="2" key="1">
    <citation type="journal article" date="2014" name="Int. J. Syst. Evol. Microbiol.">
        <title>Complete genome sequence of Corynebacterium casei LMG S-19264T (=DSM 44701T), isolated from a smear-ripened cheese.</title>
        <authorList>
            <consortium name="US DOE Joint Genome Institute (JGI-PGF)"/>
            <person name="Walter F."/>
            <person name="Albersmeier A."/>
            <person name="Kalinowski J."/>
            <person name="Ruckert C."/>
        </authorList>
    </citation>
    <scope>NUCLEOTIDE SEQUENCE</scope>
    <source>
        <strain evidence="2">CGMCC 1.15254</strain>
    </source>
</reference>
<proteinExistence type="predicted"/>
<dbReference type="Proteomes" id="UP000632498">
    <property type="component" value="Unassembled WGS sequence"/>
</dbReference>
<reference evidence="2" key="2">
    <citation type="submission" date="2020-09" db="EMBL/GenBank/DDBJ databases">
        <authorList>
            <person name="Sun Q."/>
            <person name="Zhou Y."/>
        </authorList>
    </citation>
    <scope>NUCLEOTIDE SEQUENCE</scope>
    <source>
        <strain evidence="2">CGMCC 1.15254</strain>
    </source>
</reference>
<dbReference type="AlphaFoldDB" id="A0A917BM63"/>
<keyword evidence="3" id="KW-1185">Reference proteome</keyword>
<dbReference type="InterPro" id="IPR003768">
    <property type="entry name" value="ScpA"/>
</dbReference>
<sequence>MANLIDLDQHEDDDLRPKRKKASLIIDLDGFEGPLDILLELARDQKVDLIHLSILELADQYLLWVAEARRQNLELAADYLVMAAWLAYLKSRLLIPAQASEEEPSAEEMAAALAFQLQRLEAMRNAGQTLLERNALNLTIFRRGEPENFGKLDDVTYDVTLYDLMKAYGDQMNKHVDQTLHIEPTDLYSMDMAIERLRAFLGKIPEWTTLMHFLPKDLKNSLHTRSAIASTFAAALEMARDGKVKIRQSDTFGPIYIQSPDMETK</sequence>
<gene>
    <name evidence="2" type="ORF">GCM10011332_00980</name>
</gene>
<dbReference type="Gene3D" id="6.10.250.2410">
    <property type="match status" value="1"/>
</dbReference>
<dbReference type="PANTHER" id="PTHR33969">
    <property type="entry name" value="SEGREGATION AND CONDENSATION PROTEIN A"/>
    <property type="match status" value="1"/>
</dbReference>
<dbReference type="EMBL" id="BMHV01000001">
    <property type="protein sequence ID" value="GGF51587.1"/>
    <property type="molecule type" value="Genomic_DNA"/>
</dbReference>
<dbReference type="RefSeq" id="WP_188659898.1">
    <property type="nucleotide sequence ID" value="NZ_BMHV01000001.1"/>
</dbReference>
<evidence type="ECO:0000313" key="2">
    <source>
        <dbReference type="EMBL" id="GGF51587.1"/>
    </source>
</evidence>
<comment type="caution">
    <text evidence="2">The sequence shown here is derived from an EMBL/GenBank/DDBJ whole genome shotgun (WGS) entry which is preliminary data.</text>
</comment>
<evidence type="ECO:0000313" key="3">
    <source>
        <dbReference type="Proteomes" id="UP000632498"/>
    </source>
</evidence>
<evidence type="ECO:0000256" key="1">
    <source>
        <dbReference type="ARBA" id="ARBA00044777"/>
    </source>
</evidence>
<name>A0A917BM63_9PROT</name>
<accession>A0A917BM63</accession>
<organism evidence="2 3">
    <name type="scientific">Terasakiella brassicae</name>
    <dbReference type="NCBI Taxonomy" id="1634917"/>
    <lineage>
        <taxon>Bacteria</taxon>
        <taxon>Pseudomonadati</taxon>
        <taxon>Pseudomonadota</taxon>
        <taxon>Alphaproteobacteria</taxon>
        <taxon>Rhodospirillales</taxon>
        <taxon>Terasakiellaceae</taxon>
        <taxon>Terasakiella</taxon>
    </lineage>
</organism>